<comment type="similarity">
    <text evidence="3">Belongs to the ERGIC family.</text>
</comment>
<dbReference type="GO" id="GO:0000139">
    <property type="term" value="C:Golgi membrane"/>
    <property type="evidence" value="ECO:0007669"/>
    <property type="project" value="TreeGrafter"/>
</dbReference>
<gene>
    <name evidence="11" type="ORF">MSPICULIGERA_LOCUS21237</name>
</gene>
<dbReference type="InterPro" id="IPR012936">
    <property type="entry name" value="Erv_C"/>
</dbReference>
<evidence type="ECO:0000313" key="12">
    <source>
        <dbReference type="Proteomes" id="UP001177023"/>
    </source>
</evidence>
<dbReference type="GO" id="GO:0033116">
    <property type="term" value="C:endoplasmic reticulum-Golgi intermediate compartment membrane"/>
    <property type="evidence" value="ECO:0007669"/>
    <property type="project" value="UniProtKB-SubCell"/>
</dbReference>
<comment type="caution">
    <text evidence="11">The sequence shown here is derived from an EMBL/GenBank/DDBJ whole genome shotgun (WGS) entry which is preliminary data.</text>
</comment>
<dbReference type="Pfam" id="PF07970">
    <property type="entry name" value="COPIIcoated_ERV"/>
    <property type="match status" value="1"/>
</dbReference>
<evidence type="ECO:0000256" key="2">
    <source>
        <dbReference type="ARBA" id="ARBA00004457"/>
    </source>
</evidence>
<feature type="non-terminal residue" evidence="11">
    <location>
        <position position="1"/>
    </location>
</feature>
<evidence type="ECO:0000256" key="3">
    <source>
        <dbReference type="ARBA" id="ARBA00005648"/>
    </source>
</evidence>
<protein>
    <recommendedName>
        <fullName evidence="7">Endoplasmic reticulum-Golgi intermediate compartment protein 3</fullName>
    </recommendedName>
</protein>
<proteinExistence type="inferred from homology"/>
<sequence length="377" mass="42319">MSGFLSQLRAFDAYTKPLEDFRVKTLIGGTVTLIATIVIILLAVSETASYLRTEIAEQLYVDSTTSDQRVDVNFDITFHKLPCPFITIDVMDVSSDNQDNIQDDIYKVRVDQHGNNMTAPNRIEVNQNKTGGVVEVTTTKCGSCYGALPDGSCCNTCEEVKDAYQMRGWQMNVETVEQCKNDPWVKLMTEYKDEGCRVYGKVQVAKVAGNFHMAPGDPHRTMRAHVHDLHSMDPTRFDCSHTIHHLSFGTHYPGKSYPLDGKQFATGTGVMYQYYVKVVPTQYVKLDHTTDESHQFSVTTHPKKLGQGVSGLPGVFVQYEFSPLMVQYTERRQALSDWLVSLCAIVGGVFTVASLIDSFIYSTQRVIEKKMQMNKLG</sequence>
<feature type="transmembrane region" description="Helical" evidence="8">
    <location>
        <begin position="21"/>
        <end position="44"/>
    </location>
</feature>
<accession>A0AA36D954</accession>
<dbReference type="Pfam" id="PF13850">
    <property type="entry name" value="ERGIC_N"/>
    <property type="match status" value="1"/>
</dbReference>
<evidence type="ECO:0000256" key="5">
    <source>
        <dbReference type="ARBA" id="ARBA00022989"/>
    </source>
</evidence>
<dbReference type="EMBL" id="CATQJA010002665">
    <property type="protein sequence ID" value="CAJ0583132.1"/>
    <property type="molecule type" value="Genomic_DNA"/>
</dbReference>
<evidence type="ECO:0000259" key="10">
    <source>
        <dbReference type="Pfam" id="PF13850"/>
    </source>
</evidence>
<dbReference type="AlphaFoldDB" id="A0AA36D954"/>
<dbReference type="Proteomes" id="UP001177023">
    <property type="component" value="Unassembled WGS sequence"/>
</dbReference>
<name>A0AA36D954_9BILA</name>
<organism evidence="11 12">
    <name type="scientific">Mesorhabditis spiculigera</name>
    <dbReference type="NCBI Taxonomy" id="96644"/>
    <lineage>
        <taxon>Eukaryota</taxon>
        <taxon>Metazoa</taxon>
        <taxon>Ecdysozoa</taxon>
        <taxon>Nematoda</taxon>
        <taxon>Chromadorea</taxon>
        <taxon>Rhabditida</taxon>
        <taxon>Rhabditina</taxon>
        <taxon>Rhabditomorpha</taxon>
        <taxon>Rhabditoidea</taxon>
        <taxon>Rhabditidae</taxon>
        <taxon>Mesorhabditinae</taxon>
        <taxon>Mesorhabditis</taxon>
    </lineage>
</organism>
<evidence type="ECO:0000313" key="11">
    <source>
        <dbReference type="EMBL" id="CAJ0583132.1"/>
    </source>
</evidence>
<keyword evidence="6 8" id="KW-0472">Membrane</keyword>
<dbReference type="PANTHER" id="PTHR10984:SF25">
    <property type="entry name" value="ENDOPLASMIC RETICULUM-GOLGI INTERMEDIATE COMPARTMENT PROTEIN 3"/>
    <property type="match status" value="1"/>
</dbReference>
<dbReference type="PANTHER" id="PTHR10984">
    <property type="entry name" value="ENDOPLASMIC RETICULUM-GOLGI INTERMEDIATE COMPARTMENT PROTEIN"/>
    <property type="match status" value="1"/>
</dbReference>
<comment type="subcellular location">
    <subcellularLocation>
        <location evidence="2">Endoplasmic reticulum-Golgi intermediate compartment membrane</location>
        <topology evidence="2">Multi-pass membrane protein</topology>
    </subcellularLocation>
    <subcellularLocation>
        <location evidence="1">Golgi apparatus</location>
        <location evidence="1">cis-Golgi network membrane</location>
        <topology evidence="1">Multi-pass membrane protein</topology>
    </subcellularLocation>
</comment>
<keyword evidence="4 8" id="KW-0812">Transmembrane</keyword>
<evidence type="ECO:0000256" key="4">
    <source>
        <dbReference type="ARBA" id="ARBA00022692"/>
    </source>
</evidence>
<keyword evidence="12" id="KW-1185">Reference proteome</keyword>
<dbReference type="InterPro" id="IPR045888">
    <property type="entry name" value="Erv"/>
</dbReference>
<keyword evidence="5 8" id="KW-1133">Transmembrane helix</keyword>
<evidence type="ECO:0000256" key="7">
    <source>
        <dbReference type="ARBA" id="ARBA00040493"/>
    </source>
</evidence>
<feature type="domain" description="Endoplasmic reticulum vesicle transporter C-terminal" evidence="9">
    <location>
        <begin position="144"/>
        <end position="357"/>
    </location>
</feature>
<dbReference type="GO" id="GO:0006890">
    <property type="term" value="P:retrograde vesicle-mediated transport, Golgi to endoplasmic reticulum"/>
    <property type="evidence" value="ECO:0007669"/>
    <property type="project" value="TreeGrafter"/>
</dbReference>
<dbReference type="GO" id="GO:0005789">
    <property type="term" value="C:endoplasmic reticulum membrane"/>
    <property type="evidence" value="ECO:0007669"/>
    <property type="project" value="TreeGrafter"/>
</dbReference>
<dbReference type="GO" id="GO:0030134">
    <property type="term" value="C:COPII-coated ER to Golgi transport vesicle"/>
    <property type="evidence" value="ECO:0007669"/>
    <property type="project" value="TreeGrafter"/>
</dbReference>
<evidence type="ECO:0000256" key="6">
    <source>
        <dbReference type="ARBA" id="ARBA00023136"/>
    </source>
</evidence>
<feature type="domain" description="Endoplasmic reticulum vesicle transporter N-terminal" evidence="10">
    <location>
        <begin position="8"/>
        <end position="98"/>
    </location>
</feature>
<dbReference type="InterPro" id="IPR039542">
    <property type="entry name" value="Erv_N"/>
</dbReference>
<dbReference type="GO" id="GO:0006888">
    <property type="term" value="P:endoplasmic reticulum to Golgi vesicle-mediated transport"/>
    <property type="evidence" value="ECO:0007669"/>
    <property type="project" value="TreeGrafter"/>
</dbReference>
<feature type="transmembrane region" description="Helical" evidence="8">
    <location>
        <begin position="338"/>
        <end position="361"/>
    </location>
</feature>
<evidence type="ECO:0000256" key="8">
    <source>
        <dbReference type="SAM" id="Phobius"/>
    </source>
</evidence>
<reference evidence="11" key="1">
    <citation type="submission" date="2023-06" db="EMBL/GenBank/DDBJ databases">
        <authorList>
            <person name="Delattre M."/>
        </authorList>
    </citation>
    <scope>NUCLEOTIDE SEQUENCE</scope>
    <source>
        <strain evidence="11">AF72</strain>
    </source>
</reference>
<evidence type="ECO:0000256" key="1">
    <source>
        <dbReference type="ARBA" id="ARBA00004257"/>
    </source>
</evidence>
<evidence type="ECO:0000259" key="9">
    <source>
        <dbReference type="Pfam" id="PF07970"/>
    </source>
</evidence>